<evidence type="ECO:0000256" key="1">
    <source>
        <dbReference type="ARBA" id="ARBA00008343"/>
    </source>
</evidence>
<keyword evidence="14" id="KW-0255">Endonuclease</keyword>
<dbReference type="SMART" id="SM00525">
    <property type="entry name" value="FES"/>
    <property type="match status" value="1"/>
</dbReference>
<dbReference type="GO" id="GO:0051539">
    <property type="term" value="F:4 iron, 4 sulfur cluster binding"/>
    <property type="evidence" value="ECO:0007669"/>
    <property type="project" value="UniProtKB-UniRule"/>
</dbReference>
<feature type="binding site" evidence="12">
    <location>
        <position position="198"/>
    </location>
    <ligand>
        <name>[4Fe-4S] cluster</name>
        <dbReference type="ChEBI" id="CHEBI:49883"/>
    </ligand>
</feature>
<dbReference type="SMART" id="SM00478">
    <property type="entry name" value="ENDO3c"/>
    <property type="match status" value="1"/>
</dbReference>
<keyword evidence="7 12" id="KW-0411">Iron-sulfur</keyword>
<keyword evidence="10 12" id="KW-0456">Lyase</keyword>
<evidence type="ECO:0000313" key="14">
    <source>
        <dbReference type="EMBL" id="MCA9301862.1"/>
    </source>
</evidence>
<dbReference type="AlphaFoldDB" id="A0A955IW81"/>
<name>A0A955IW81_UNCKA</name>
<dbReference type="PIRSF" id="PIRSF001435">
    <property type="entry name" value="Nth"/>
    <property type="match status" value="1"/>
</dbReference>
<feature type="binding site" evidence="12">
    <location>
        <position position="214"/>
    </location>
    <ligand>
        <name>[4Fe-4S] cluster</name>
        <dbReference type="ChEBI" id="CHEBI:49883"/>
    </ligand>
</feature>
<evidence type="ECO:0000256" key="5">
    <source>
        <dbReference type="ARBA" id="ARBA00022801"/>
    </source>
</evidence>
<dbReference type="Gene3D" id="1.10.1670.10">
    <property type="entry name" value="Helix-hairpin-Helix base-excision DNA repair enzymes (C-terminal)"/>
    <property type="match status" value="1"/>
</dbReference>
<dbReference type="EMBL" id="JAGQNY010000002">
    <property type="protein sequence ID" value="MCA9301862.1"/>
    <property type="molecule type" value="Genomic_DNA"/>
</dbReference>
<dbReference type="SUPFAM" id="SSF48150">
    <property type="entry name" value="DNA-glycosylase"/>
    <property type="match status" value="1"/>
</dbReference>
<dbReference type="PANTHER" id="PTHR10359:SF18">
    <property type="entry name" value="ENDONUCLEASE III"/>
    <property type="match status" value="1"/>
</dbReference>
<dbReference type="GO" id="GO:0140078">
    <property type="term" value="F:class I DNA-(apurinic or apyrimidinic site) endonuclease activity"/>
    <property type="evidence" value="ECO:0007669"/>
    <property type="project" value="UniProtKB-EC"/>
</dbReference>
<feature type="binding site" evidence="12">
    <location>
        <position position="208"/>
    </location>
    <ligand>
        <name>[4Fe-4S] cluster</name>
        <dbReference type="ChEBI" id="CHEBI:49883"/>
    </ligand>
</feature>
<evidence type="ECO:0000256" key="4">
    <source>
        <dbReference type="ARBA" id="ARBA00022763"/>
    </source>
</evidence>
<dbReference type="InterPro" id="IPR005759">
    <property type="entry name" value="Nth"/>
</dbReference>
<keyword evidence="5 12" id="KW-0378">Hydrolase</keyword>
<evidence type="ECO:0000256" key="2">
    <source>
        <dbReference type="ARBA" id="ARBA00022485"/>
    </source>
</evidence>
<dbReference type="CDD" id="cd00056">
    <property type="entry name" value="ENDO3c"/>
    <property type="match status" value="1"/>
</dbReference>
<feature type="binding site" evidence="12">
    <location>
        <position position="205"/>
    </location>
    <ligand>
        <name>[4Fe-4S] cluster</name>
        <dbReference type="ChEBI" id="CHEBI:49883"/>
    </ligand>
</feature>
<evidence type="ECO:0000256" key="6">
    <source>
        <dbReference type="ARBA" id="ARBA00023004"/>
    </source>
</evidence>
<dbReference type="EC" id="4.2.99.18" evidence="12"/>
<reference evidence="14" key="2">
    <citation type="journal article" date="2021" name="Microbiome">
        <title>Successional dynamics and alternative stable states in a saline activated sludge microbial community over 9 years.</title>
        <authorList>
            <person name="Wang Y."/>
            <person name="Ye J."/>
            <person name="Ju F."/>
            <person name="Liu L."/>
            <person name="Boyd J.A."/>
            <person name="Deng Y."/>
            <person name="Parks D.H."/>
            <person name="Jiang X."/>
            <person name="Yin X."/>
            <person name="Woodcroft B.J."/>
            <person name="Tyson G.W."/>
            <person name="Hugenholtz P."/>
            <person name="Polz M.F."/>
            <person name="Zhang T."/>
        </authorList>
    </citation>
    <scope>NUCLEOTIDE SEQUENCE</scope>
    <source>
        <strain evidence="14">HKST-UBA80</strain>
    </source>
</reference>
<evidence type="ECO:0000256" key="11">
    <source>
        <dbReference type="ARBA" id="ARBA00023295"/>
    </source>
</evidence>
<evidence type="ECO:0000256" key="10">
    <source>
        <dbReference type="ARBA" id="ARBA00023239"/>
    </source>
</evidence>
<dbReference type="PROSITE" id="PS01155">
    <property type="entry name" value="ENDONUCLEASE_III_2"/>
    <property type="match status" value="1"/>
</dbReference>
<dbReference type="Gene3D" id="1.10.340.30">
    <property type="entry name" value="Hypothetical protein, domain 2"/>
    <property type="match status" value="1"/>
</dbReference>
<dbReference type="InterPro" id="IPR000445">
    <property type="entry name" value="HhH_motif"/>
</dbReference>
<dbReference type="InterPro" id="IPR003265">
    <property type="entry name" value="HhH-GPD_domain"/>
</dbReference>
<dbReference type="GO" id="GO:0003677">
    <property type="term" value="F:DNA binding"/>
    <property type="evidence" value="ECO:0007669"/>
    <property type="project" value="UniProtKB-UniRule"/>
</dbReference>
<keyword evidence="9 12" id="KW-0234">DNA repair</keyword>
<dbReference type="Pfam" id="PF00730">
    <property type="entry name" value="HhH-GPD"/>
    <property type="match status" value="1"/>
</dbReference>
<dbReference type="InterPro" id="IPR004036">
    <property type="entry name" value="Endonuclease-III-like_CS2"/>
</dbReference>
<dbReference type="GO" id="GO:0006285">
    <property type="term" value="P:base-excision repair, AP site formation"/>
    <property type="evidence" value="ECO:0007669"/>
    <property type="project" value="TreeGrafter"/>
</dbReference>
<comment type="cofactor">
    <cofactor evidence="12">
        <name>[4Fe-4S] cluster</name>
        <dbReference type="ChEBI" id="CHEBI:49883"/>
    </cofactor>
    <text evidence="12">Binds 1 [4Fe-4S] cluster.</text>
</comment>
<accession>A0A955IW81</accession>
<comment type="similarity">
    <text evidence="1 12">Belongs to the Nth/MutY family.</text>
</comment>
<dbReference type="InterPro" id="IPR003651">
    <property type="entry name" value="Endonuclease3_FeS-loop_motif"/>
</dbReference>
<feature type="domain" description="HhH-GPD" evidence="13">
    <location>
        <begin position="48"/>
        <end position="196"/>
    </location>
</feature>
<keyword evidence="6 12" id="KW-0408">Iron</keyword>
<evidence type="ECO:0000256" key="7">
    <source>
        <dbReference type="ARBA" id="ARBA00023014"/>
    </source>
</evidence>
<dbReference type="Pfam" id="PF00633">
    <property type="entry name" value="HHH"/>
    <property type="match status" value="1"/>
</dbReference>
<dbReference type="NCBIfam" id="TIGR01083">
    <property type="entry name" value="nth"/>
    <property type="match status" value="1"/>
</dbReference>
<keyword evidence="3 12" id="KW-0479">Metal-binding</keyword>
<dbReference type="Pfam" id="PF10576">
    <property type="entry name" value="EndIII_4Fe-2S"/>
    <property type="match status" value="1"/>
</dbReference>
<reference evidence="14" key="1">
    <citation type="submission" date="2020-04" db="EMBL/GenBank/DDBJ databases">
        <authorList>
            <person name="Zhang T."/>
        </authorList>
    </citation>
    <scope>NUCLEOTIDE SEQUENCE</scope>
    <source>
        <strain evidence="14">HKST-UBA80</strain>
    </source>
</reference>
<protein>
    <recommendedName>
        <fullName evidence="12">Endonuclease III</fullName>
        <ecNumber evidence="12">4.2.99.18</ecNumber>
    </recommendedName>
    <alternativeName>
        <fullName evidence="12">DNA-(apurinic or apyrimidinic site) lyase</fullName>
    </alternativeName>
</protein>
<gene>
    <name evidence="12 14" type="primary">nth</name>
    <name evidence="14" type="ORF">KDA10_00655</name>
</gene>
<keyword evidence="4 12" id="KW-0227">DNA damage</keyword>
<evidence type="ECO:0000256" key="9">
    <source>
        <dbReference type="ARBA" id="ARBA00023204"/>
    </source>
</evidence>
<evidence type="ECO:0000256" key="3">
    <source>
        <dbReference type="ARBA" id="ARBA00022723"/>
    </source>
</evidence>
<dbReference type="PANTHER" id="PTHR10359">
    <property type="entry name" value="A/G-SPECIFIC ADENINE GLYCOSYLASE/ENDONUCLEASE III"/>
    <property type="match status" value="1"/>
</dbReference>
<dbReference type="InterPro" id="IPR023170">
    <property type="entry name" value="HhH_base_excis_C"/>
</dbReference>
<sequence length="221" mass="24926">MKNINKGIKKDLRQHAAEVAEAMKKLYPKPKTELVYANEMQLAIAVMLSAQTTDKKVNEITAALFKKYLTWDDFAIASLPTLQRDIRGVNFHLGKASRIIKASVIVRDKFGGHLPRTMDELLLLPGVARKTANVILQELWDITEGIVVDTHVTRISSRLGLSNEKNAVKIEQELMSLFDKKYWRGISGAFVLHGRHVCKARKPECEKCVLKDICPSAFLEN</sequence>
<organism evidence="14 15">
    <name type="scientific">candidate division WWE3 bacterium</name>
    <dbReference type="NCBI Taxonomy" id="2053526"/>
    <lineage>
        <taxon>Bacteria</taxon>
        <taxon>Katanobacteria</taxon>
    </lineage>
</organism>
<evidence type="ECO:0000259" key="13">
    <source>
        <dbReference type="SMART" id="SM00478"/>
    </source>
</evidence>
<comment type="caution">
    <text evidence="14">The sequence shown here is derived from an EMBL/GenBank/DDBJ whole genome shotgun (WGS) entry which is preliminary data.</text>
</comment>
<keyword evidence="2 12" id="KW-0004">4Fe-4S</keyword>
<comment type="function">
    <text evidence="12">DNA repair enzyme that has both DNA N-glycosylase activity and AP-lyase activity. The DNA N-glycosylase activity releases various damaged pyrimidines from DNA by cleaving the N-glycosidic bond, leaving an AP (apurinic/apyrimidinic) site. The AP-lyase activity cleaves the phosphodiester bond 3' to the AP site by a beta-elimination, leaving a 3'-terminal unsaturated sugar and a product with a terminal 5'-phosphate.</text>
</comment>
<keyword evidence="14" id="KW-0540">Nuclease</keyword>
<keyword evidence="11 12" id="KW-0326">Glycosidase</keyword>
<evidence type="ECO:0000313" key="15">
    <source>
        <dbReference type="Proteomes" id="UP000714817"/>
    </source>
</evidence>
<dbReference type="InterPro" id="IPR011257">
    <property type="entry name" value="DNA_glycosylase"/>
</dbReference>
<evidence type="ECO:0000256" key="12">
    <source>
        <dbReference type="HAMAP-Rule" id="MF_00942"/>
    </source>
</evidence>
<dbReference type="GO" id="GO:0019104">
    <property type="term" value="F:DNA N-glycosylase activity"/>
    <property type="evidence" value="ECO:0007669"/>
    <property type="project" value="UniProtKB-UniRule"/>
</dbReference>
<proteinExistence type="inferred from homology"/>
<dbReference type="Proteomes" id="UP000714817">
    <property type="component" value="Unassembled WGS sequence"/>
</dbReference>
<dbReference type="FunFam" id="1.10.1670.10:FF:000001">
    <property type="entry name" value="Endonuclease III"/>
    <property type="match status" value="1"/>
</dbReference>
<dbReference type="FunFam" id="1.10.340.30:FF:000001">
    <property type="entry name" value="Endonuclease III"/>
    <property type="match status" value="1"/>
</dbReference>
<keyword evidence="8 12" id="KW-0238">DNA-binding</keyword>
<comment type="catalytic activity">
    <reaction evidence="12">
        <text>2'-deoxyribonucleotide-(2'-deoxyribose 5'-phosphate)-2'-deoxyribonucleotide-DNA = a 3'-end 2'-deoxyribonucleotide-(2,3-dehydro-2,3-deoxyribose 5'-phosphate)-DNA + a 5'-end 5'-phospho-2'-deoxyribonucleoside-DNA + H(+)</text>
        <dbReference type="Rhea" id="RHEA:66592"/>
        <dbReference type="Rhea" id="RHEA-COMP:13180"/>
        <dbReference type="Rhea" id="RHEA-COMP:16897"/>
        <dbReference type="Rhea" id="RHEA-COMP:17067"/>
        <dbReference type="ChEBI" id="CHEBI:15378"/>
        <dbReference type="ChEBI" id="CHEBI:136412"/>
        <dbReference type="ChEBI" id="CHEBI:157695"/>
        <dbReference type="ChEBI" id="CHEBI:167181"/>
        <dbReference type="EC" id="4.2.99.18"/>
    </reaction>
</comment>
<dbReference type="HAMAP" id="MF_00942">
    <property type="entry name" value="Nth"/>
    <property type="match status" value="1"/>
</dbReference>
<evidence type="ECO:0000256" key="8">
    <source>
        <dbReference type="ARBA" id="ARBA00023125"/>
    </source>
</evidence>
<dbReference type="GO" id="GO:0046872">
    <property type="term" value="F:metal ion binding"/>
    <property type="evidence" value="ECO:0007669"/>
    <property type="project" value="UniProtKB-KW"/>
</dbReference>